<dbReference type="RefSeq" id="WP_378295551.1">
    <property type="nucleotide sequence ID" value="NZ_JBHUHD010000001.1"/>
</dbReference>
<gene>
    <name evidence="1" type="ORF">ACFSNC_00275</name>
</gene>
<accession>A0ABW4YRQ3</accession>
<reference evidence="2" key="1">
    <citation type="journal article" date="2019" name="Int. J. Syst. Evol. Microbiol.">
        <title>The Global Catalogue of Microorganisms (GCM) 10K type strain sequencing project: providing services to taxonomists for standard genome sequencing and annotation.</title>
        <authorList>
            <consortium name="The Broad Institute Genomics Platform"/>
            <consortium name="The Broad Institute Genome Sequencing Center for Infectious Disease"/>
            <person name="Wu L."/>
            <person name="Ma J."/>
        </authorList>
    </citation>
    <scope>NUCLEOTIDE SEQUENCE [LARGE SCALE GENOMIC DNA]</scope>
    <source>
        <strain evidence="2">CCM 7435</strain>
    </source>
</reference>
<dbReference type="Proteomes" id="UP001597299">
    <property type="component" value="Unassembled WGS sequence"/>
</dbReference>
<name>A0ABW4YRQ3_9HYPH</name>
<dbReference type="EMBL" id="JBHUHD010000001">
    <property type="protein sequence ID" value="MFD2138823.1"/>
    <property type="molecule type" value="Genomic_DNA"/>
</dbReference>
<keyword evidence="2" id="KW-1185">Reference proteome</keyword>
<comment type="caution">
    <text evidence="1">The sequence shown here is derived from an EMBL/GenBank/DDBJ whole genome shotgun (WGS) entry which is preliminary data.</text>
</comment>
<protein>
    <recommendedName>
        <fullName evidence="3">HTH cro/C1-type domain-containing protein</fullName>
    </recommendedName>
</protein>
<sequence length="184" mass="20097">MRRRPRPDEKKFAAFRALDARRTAAGVSLEQLVGAAGVGLRGYIYARRGIKAPRLSTMRLLEAALERLIDQADAERKLALSLLSLWQATVSLVSIDMGLSPSRVLAADPHANLKGDDFWLQAAEARHTAIYLLVTQHNVTMTDAGAVAGISKQAVSKAMRRVEDRRDNPVRDRELTLLASGLGG</sequence>
<proteinExistence type="predicted"/>
<evidence type="ECO:0008006" key="3">
    <source>
        <dbReference type="Google" id="ProtNLM"/>
    </source>
</evidence>
<organism evidence="1 2">
    <name type="scientific">Ancylobacter oerskovii</name>
    <dbReference type="NCBI Taxonomy" id="459519"/>
    <lineage>
        <taxon>Bacteria</taxon>
        <taxon>Pseudomonadati</taxon>
        <taxon>Pseudomonadota</taxon>
        <taxon>Alphaproteobacteria</taxon>
        <taxon>Hyphomicrobiales</taxon>
        <taxon>Xanthobacteraceae</taxon>
        <taxon>Ancylobacter</taxon>
    </lineage>
</organism>
<evidence type="ECO:0000313" key="2">
    <source>
        <dbReference type="Proteomes" id="UP001597299"/>
    </source>
</evidence>
<evidence type="ECO:0000313" key="1">
    <source>
        <dbReference type="EMBL" id="MFD2138823.1"/>
    </source>
</evidence>